<feature type="chain" id="PRO_5012057086" description="DUF4124 domain-containing protein" evidence="3">
    <location>
        <begin position="23"/>
        <end position="171"/>
    </location>
</feature>
<sequence>MNRRLPIVAFVMLMLLPGLAAAQVYKCKGKSGETMYSEFPCDASAQPMKLRDDPVAAAAPPPGADGGGMPTPRTNDAPAPATGEADRSAERECVANATASIYGPSNDRVAAHQQQLAMLNEQLAGADAQRNQALRARMTTLRQAITREHANANTLVNAARRRCIEQYRTTP</sequence>
<name>A0A1Y5Q455_9GAMM</name>
<evidence type="ECO:0000259" key="4">
    <source>
        <dbReference type="Pfam" id="PF13511"/>
    </source>
</evidence>
<feature type="signal peptide" evidence="3">
    <location>
        <begin position="1"/>
        <end position="22"/>
    </location>
</feature>
<gene>
    <name evidence="5" type="ORF">STPYR_10475</name>
</gene>
<dbReference type="Pfam" id="PF13511">
    <property type="entry name" value="DUF4124"/>
    <property type="match status" value="1"/>
</dbReference>
<feature type="region of interest" description="Disordered" evidence="2">
    <location>
        <begin position="53"/>
        <end position="90"/>
    </location>
</feature>
<dbReference type="InterPro" id="IPR025392">
    <property type="entry name" value="DUF4124"/>
</dbReference>
<evidence type="ECO:0000256" key="2">
    <source>
        <dbReference type="SAM" id="MobiDB-lite"/>
    </source>
</evidence>
<dbReference type="EMBL" id="FLTS01000001">
    <property type="protein sequence ID" value="SBV35545.1"/>
    <property type="molecule type" value="Genomic_DNA"/>
</dbReference>
<accession>A0A1Y5Q455</accession>
<organism evidence="5">
    <name type="scientific">uncultured Stenotrophomonas sp</name>
    <dbReference type="NCBI Taxonomy" id="165438"/>
    <lineage>
        <taxon>Bacteria</taxon>
        <taxon>Pseudomonadati</taxon>
        <taxon>Pseudomonadota</taxon>
        <taxon>Gammaproteobacteria</taxon>
        <taxon>Lysobacterales</taxon>
        <taxon>Lysobacteraceae</taxon>
        <taxon>Stenotrophomonas</taxon>
        <taxon>environmental samples</taxon>
    </lineage>
</organism>
<keyword evidence="1" id="KW-0175">Coiled coil</keyword>
<dbReference type="AlphaFoldDB" id="A0A1Y5Q455"/>
<evidence type="ECO:0000313" key="5">
    <source>
        <dbReference type="EMBL" id="SBV35545.1"/>
    </source>
</evidence>
<feature type="domain" description="DUF4124" evidence="4">
    <location>
        <begin position="12"/>
        <end position="62"/>
    </location>
</feature>
<evidence type="ECO:0000256" key="1">
    <source>
        <dbReference type="SAM" id="Coils"/>
    </source>
</evidence>
<proteinExistence type="predicted"/>
<keyword evidence="3" id="KW-0732">Signal</keyword>
<protein>
    <recommendedName>
        <fullName evidence="4">DUF4124 domain-containing protein</fullName>
    </recommendedName>
</protein>
<evidence type="ECO:0000256" key="3">
    <source>
        <dbReference type="SAM" id="SignalP"/>
    </source>
</evidence>
<feature type="coiled-coil region" evidence="1">
    <location>
        <begin position="109"/>
        <end position="136"/>
    </location>
</feature>
<reference evidence="5" key="1">
    <citation type="submission" date="2016-03" db="EMBL/GenBank/DDBJ databases">
        <authorList>
            <person name="Ploux O."/>
        </authorList>
    </citation>
    <scope>NUCLEOTIDE SEQUENCE</scope>
    <source>
        <strain evidence="5">UC10</strain>
    </source>
</reference>